<keyword evidence="1" id="KW-1133">Transmembrane helix</keyword>
<accession>A0A5A7MK88</accession>
<proteinExistence type="predicted"/>
<keyword evidence="1" id="KW-0812">Transmembrane</keyword>
<feature type="transmembrane region" description="Helical" evidence="1">
    <location>
        <begin position="35"/>
        <end position="62"/>
    </location>
</feature>
<evidence type="ECO:0000313" key="3">
    <source>
        <dbReference type="Proteomes" id="UP000323105"/>
    </source>
</evidence>
<feature type="transmembrane region" description="Helical" evidence="1">
    <location>
        <begin position="136"/>
        <end position="158"/>
    </location>
</feature>
<dbReference type="AlphaFoldDB" id="A0A5A7MK88"/>
<feature type="transmembrane region" description="Helical" evidence="1">
    <location>
        <begin position="6"/>
        <end position="28"/>
    </location>
</feature>
<dbReference type="EMBL" id="BKBW01000023">
    <property type="protein sequence ID" value="GEQ78082.1"/>
    <property type="molecule type" value="Genomic_DNA"/>
</dbReference>
<keyword evidence="1" id="KW-0472">Membrane</keyword>
<name>A0A5A7MK88_COMTE</name>
<protein>
    <recommendedName>
        <fullName evidence="4">MASE1 domain-containing protein</fullName>
    </recommendedName>
</protein>
<gene>
    <name evidence="2" type="ORF">CTTA_5087</name>
</gene>
<feature type="transmembrane region" description="Helical" evidence="1">
    <location>
        <begin position="105"/>
        <end position="124"/>
    </location>
</feature>
<reference evidence="2 3" key="1">
    <citation type="journal article" date="2019" name="Microbiol. Resour. Announc.">
        <title>Draft Genome Sequence of Comamonas testosteroni TA441, a Bacterium That Has a Cryptic Phenol Degradation Gene Cluster.</title>
        <authorList>
            <person name="Arai H."/>
            <person name="Ishii M."/>
        </authorList>
    </citation>
    <scope>NUCLEOTIDE SEQUENCE [LARGE SCALE GENOMIC DNA]</scope>
    <source>
        <strain evidence="2 3">TA441</strain>
    </source>
</reference>
<organism evidence="2 3">
    <name type="scientific">Comamonas testosteroni</name>
    <name type="common">Pseudomonas testosteroni</name>
    <dbReference type="NCBI Taxonomy" id="285"/>
    <lineage>
        <taxon>Bacteria</taxon>
        <taxon>Pseudomonadati</taxon>
        <taxon>Pseudomonadota</taxon>
        <taxon>Betaproteobacteria</taxon>
        <taxon>Burkholderiales</taxon>
        <taxon>Comamonadaceae</taxon>
        <taxon>Comamonas</taxon>
    </lineage>
</organism>
<evidence type="ECO:0000313" key="2">
    <source>
        <dbReference type="EMBL" id="GEQ78082.1"/>
    </source>
</evidence>
<sequence>MLLFIAVLALSEGLFTHLVFTTGINYVYLPGGVRLLCTLLFAEAGAIGLLLVSWLVCFFYFFPEDYPRAFMGGVLAALAPYMAYRVSQHYYGIGASLANLTPQRLLVLSVVYSLASPLLHHVWFVLHGDEVSLSSFVVMFVGDLSGTLLVLYGCKALLSFLPKKR</sequence>
<evidence type="ECO:0008006" key="4">
    <source>
        <dbReference type="Google" id="ProtNLM"/>
    </source>
</evidence>
<evidence type="ECO:0000256" key="1">
    <source>
        <dbReference type="SAM" id="Phobius"/>
    </source>
</evidence>
<dbReference type="Proteomes" id="UP000323105">
    <property type="component" value="Unassembled WGS sequence"/>
</dbReference>
<comment type="caution">
    <text evidence="2">The sequence shown here is derived from an EMBL/GenBank/DDBJ whole genome shotgun (WGS) entry which is preliminary data.</text>
</comment>